<dbReference type="AlphaFoldDB" id="A0A6L2NEH5"/>
<comment type="caution">
    <text evidence="1">The sequence shown here is derived from an EMBL/GenBank/DDBJ whole genome shotgun (WGS) entry which is preliminary data.</text>
</comment>
<accession>A0A6L2NEH5</accession>
<name>A0A6L2NEH5_TANCI</name>
<reference evidence="1" key="1">
    <citation type="journal article" date="2019" name="Sci. Rep.">
        <title>Draft genome of Tanacetum cinerariifolium, the natural source of mosquito coil.</title>
        <authorList>
            <person name="Yamashiro T."/>
            <person name="Shiraishi A."/>
            <person name="Satake H."/>
            <person name="Nakayama K."/>
        </authorList>
    </citation>
    <scope>NUCLEOTIDE SEQUENCE</scope>
</reference>
<sequence length="227" mass="26532">MLYANALIVTGFKVTRPPDMAYPPVGYDVSNLLPRQQKFIQKFYQLSDDNEEIEANEDDDLDDIVEIFKIQGNLSDFDTPLCKAFNEFNYLLKIDTDLFTFDMQGIKTYEEYWLNNNMTGDFEEPWSDNEGPYANAKTEKAYDPYLDINRIFGRNYGANNAGNTQGNKKEHHDPSIYDVRIFKMIKYSFDADEEYIAIKEHEHLDHSITNIDACQAYRELFRIMDEG</sequence>
<dbReference type="EMBL" id="BKCJ010008887">
    <property type="protein sequence ID" value="GEU84410.1"/>
    <property type="molecule type" value="Genomic_DNA"/>
</dbReference>
<proteinExistence type="predicted"/>
<gene>
    <name evidence="1" type="ORF">Tci_056388</name>
</gene>
<organism evidence="1">
    <name type="scientific">Tanacetum cinerariifolium</name>
    <name type="common">Dalmatian daisy</name>
    <name type="synonym">Chrysanthemum cinerariifolium</name>
    <dbReference type="NCBI Taxonomy" id="118510"/>
    <lineage>
        <taxon>Eukaryota</taxon>
        <taxon>Viridiplantae</taxon>
        <taxon>Streptophyta</taxon>
        <taxon>Embryophyta</taxon>
        <taxon>Tracheophyta</taxon>
        <taxon>Spermatophyta</taxon>
        <taxon>Magnoliopsida</taxon>
        <taxon>eudicotyledons</taxon>
        <taxon>Gunneridae</taxon>
        <taxon>Pentapetalae</taxon>
        <taxon>asterids</taxon>
        <taxon>campanulids</taxon>
        <taxon>Asterales</taxon>
        <taxon>Asteraceae</taxon>
        <taxon>Asteroideae</taxon>
        <taxon>Anthemideae</taxon>
        <taxon>Anthemidinae</taxon>
        <taxon>Tanacetum</taxon>
    </lineage>
</organism>
<evidence type="ECO:0000313" key="1">
    <source>
        <dbReference type="EMBL" id="GEU84410.1"/>
    </source>
</evidence>
<protein>
    <submittedName>
        <fullName evidence="1">Uncharacterized protein</fullName>
    </submittedName>
</protein>